<dbReference type="InterPro" id="IPR017907">
    <property type="entry name" value="Znf_RING_CS"/>
</dbReference>
<dbReference type="PROSITE" id="PS50144">
    <property type="entry name" value="MATH"/>
    <property type="match status" value="1"/>
</dbReference>
<keyword evidence="6 7" id="KW-0862">Zinc</keyword>
<dbReference type="PROSITE" id="PS50145">
    <property type="entry name" value="ZF_TRAF"/>
    <property type="match status" value="4"/>
</dbReference>
<feature type="domain" description="TRAF-type" evidence="11">
    <location>
        <begin position="114"/>
        <end position="168"/>
    </location>
</feature>
<dbReference type="InterPro" id="IPR001293">
    <property type="entry name" value="Znf_TRAF"/>
</dbReference>
<feature type="zinc finger region" description="TRAF-type" evidence="7">
    <location>
        <begin position="524"/>
        <end position="580"/>
    </location>
</feature>
<dbReference type="PROSITE" id="PS00518">
    <property type="entry name" value="ZF_RING_1"/>
    <property type="match status" value="1"/>
</dbReference>
<dbReference type="InterPro" id="IPR001841">
    <property type="entry name" value="Znf_RING"/>
</dbReference>
<protein>
    <recommendedName>
        <fullName evidence="14">TNF receptor-associated factor</fullName>
    </recommendedName>
</protein>
<feature type="zinc finger region" description="TRAF-type" evidence="7">
    <location>
        <begin position="170"/>
        <end position="225"/>
    </location>
</feature>
<evidence type="ECO:0000313" key="12">
    <source>
        <dbReference type="EMBL" id="CAH3172084.1"/>
    </source>
</evidence>
<feature type="domain" description="TRAF-type" evidence="11">
    <location>
        <begin position="524"/>
        <end position="580"/>
    </location>
</feature>
<dbReference type="Pfam" id="PF00097">
    <property type="entry name" value="zf-C3HC4"/>
    <property type="match status" value="2"/>
</dbReference>
<dbReference type="InterPro" id="IPR008974">
    <property type="entry name" value="TRAF-like"/>
</dbReference>
<evidence type="ECO:0000256" key="4">
    <source>
        <dbReference type="ARBA" id="ARBA00022737"/>
    </source>
</evidence>
<feature type="domain" description="RING-type" evidence="9">
    <location>
        <begin position="382"/>
        <end position="426"/>
    </location>
</feature>
<feature type="domain" description="TRAF-type" evidence="11">
    <location>
        <begin position="170"/>
        <end position="225"/>
    </location>
</feature>
<keyword evidence="4" id="KW-0677">Repeat</keyword>
<dbReference type="PANTHER" id="PTHR10131:SF94">
    <property type="entry name" value="TNF RECEPTOR-ASSOCIATED FACTOR 4"/>
    <property type="match status" value="1"/>
</dbReference>
<evidence type="ECO:0000256" key="8">
    <source>
        <dbReference type="SAM" id="Coils"/>
    </source>
</evidence>
<dbReference type="PROSITE" id="PS50089">
    <property type="entry name" value="ZF_RING_2"/>
    <property type="match status" value="2"/>
</dbReference>
<evidence type="ECO:0000259" key="9">
    <source>
        <dbReference type="PROSITE" id="PS50089"/>
    </source>
</evidence>
<feature type="coiled-coil region" evidence="8">
    <location>
        <begin position="599"/>
        <end position="658"/>
    </location>
</feature>
<evidence type="ECO:0008006" key="14">
    <source>
        <dbReference type="Google" id="ProtNLM"/>
    </source>
</evidence>
<sequence>MVEAPPSMQLPSGYDEDFVFEVEDDCLCLICHLPLKEPALTRCGHRFCKVYLEEHLKRQEAQNQPYTCPADSEGLDRDRDVFPDNATGRKILSMVIKCPSDGCSWTGELRNKEAHLEACPFKIVTCTNENCHVTIKRKDLEQHVTNTCDWKILKCEYCKEPHPERSLKDHLDNCSKFPLPCPNDCGDSVLREMIPNHIGSVCPLSLVSCPYEEMGCIEKFQRKNVDSHLQSAMREHLDLACVKLNNTQVQLRNTQETTRKLEEKFEALQRQLAKKVDTDKGGGNKRFIWKLNPGPLRVGRRNIMGVKESNEFYTGCYGYKLKVKLLLDYHCGPLSDWTFKIVVVLMEGEYDDLLPWPFSKKITLPSGYDEEFVNEVEDDFLCLICQLPLREPVQTICGHRFCKACLEEHLRRQEVQNQPCTCPADREGLDRDQPDVFPDKATARKILSMVIKCPSDGCSWTGELRDKEAHLEACTFKMVACTNEHCLEQVKRKDLEQHVTNTCEWRIIECEYCEEPHPKRHLQVHLENCSKIPLSCPNRCGKLIPRKMVPNHIDNDCPLSLVSCPHAQIGCTEKFQRKNVDPHLQSNTREHLDLACVKLNSTQVQLDETRVQLDETRAKLNRLTQDQLTIIKESQETKIKFEENLEALQKQINTMLVKINANSAGNTLFKWKITSFLSEFMKLKNREGHKTIESDPFYTAFRGYKLKVFVDLKYSGTYGRQLSIGIRLMEGEYDDLLPWPFSLTITFTAFGRNRYENKEVTVVRQLSPTKENLSFPLFSRRPRGGSTADGWVESFLNLFNLQDGCYIVNDTLSLQVDVGRPYANLNCSTPGSRGLPA</sequence>
<feature type="domain" description="MATH" evidence="10">
    <location>
        <begin position="666"/>
        <end position="818"/>
    </location>
</feature>
<dbReference type="Pfam" id="PF02176">
    <property type="entry name" value="zf-TRAF"/>
    <property type="match status" value="2"/>
</dbReference>
<evidence type="ECO:0000256" key="6">
    <source>
        <dbReference type="ARBA" id="ARBA00022833"/>
    </source>
</evidence>
<dbReference type="SUPFAM" id="SSF49599">
    <property type="entry name" value="TRAF domain-like"/>
    <property type="match status" value="6"/>
</dbReference>
<dbReference type="Proteomes" id="UP001159427">
    <property type="component" value="Unassembled WGS sequence"/>
</dbReference>
<evidence type="ECO:0000256" key="5">
    <source>
        <dbReference type="ARBA" id="ARBA00022771"/>
    </source>
</evidence>
<dbReference type="InterPro" id="IPR002083">
    <property type="entry name" value="MATH/TRAF_dom"/>
</dbReference>
<gene>
    <name evidence="12" type="ORF">PEVE_00008210</name>
</gene>
<organism evidence="12 13">
    <name type="scientific">Porites evermanni</name>
    <dbReference type="NCBI Taxonomy" id="104178"/>
    <lineage>
        <taxon>Eukaryota</taxon>
        <taxon>Metazoa</taxon>
        <taxon>Cnidaria</taxon>
        <taxon>Anthozoa</taxon>
        <taxon>Hexacorallia</taxon>
        <taxon>Scleractinia</taxon>
        <taxon>Fungiina</taxon>
        <taxon>Poritidae</taxon>
        <taxon>Porites</taxon>
    </lineage>
</organism>
<reference evidence="12 13" key="1">
    <citation type="submission" date="2022-05" db="EMBL/GenBank/DDBJ databases">
        <authorList>
            <consortium name="Genoscope - CEA"/>
            <person name="William W."/>
        </authorList>
    </citation>
    <scope>NUCLEOTIDE SEQUENCE [LARGE SCALE GENOMIC DNA]</scope>
</reference>
<accession>A0ABN8R3Q2</accession>
<dbReference type="Pfam" id="PF21355">
    <property type="entry name" value="TRAF-mep_MATH"/>
    <property type="match status" value="2"/>
</dbReference>
<proteinExistence type="predicted"/>
<dbReference type="Gene3D" id="2.60.210.10">
    <property type="entry name" value="Apoptosis, Tumor Necrosis Factor Receptor Associated Protein 2, Chain A"/>
    <property type="match status" value="2"/>
</dbReference>
<dbReference type="InterPro" id="IPR013083">
    <property type="entry name" value="Znf_RING/FYVE/PHD"/>
</dbReference>
<evidence type="ECO:0000259" key="11">
    <source>
        <dbReference type="PROSITE" id="PS50145"/>
    </source>
</evidence>
<feature type="coiled-coil region" evidence="8">
    <location>
        <begin position="244"/>
        <end position="278"/>
    </location>
</feature>
<dbReference type="SUPFAM" id="SSF57850">
    <property type="entry name" value="RING/U-box"/>
    <property type="match status" value="2"/>
</dbReference>
<evidence type="ECO:0000259" key="10">
    <source>
        <dbReference type="PROSITE" id="PS50144"/>
    </source>
</evidence>
<evidence type="ECO:0000256" key="2">
    <source>
        <dbReference type="ARBA" id="ARBA00022490"/>
    </source>
</evidence>
<keyword evidence="2" id="KW-0963">Cytoplasm</keyword>
<name>A0ABN8R3Q2_9CNID</name>
<dbReference type="EMBL" id="CALNXI010001558">
    <property type="protein sequence ID" value="CAH3172084.1"/>
    <property type="molecule type" value="Genomic_DNA"/>
</dbReference>
<keyword evidence="5 7" id="KW-0863">Zinc-finger</keyword>
<dbReference type="InterPro" id="IPR018957">
    <property type="entry name" value="Znf_C3HC4_RING-type"/>
</dbReference>
<feature type="domain" description="RING-type" evidence="9">
    <location>
        <begin position="28"/>
        <end position="72"/>
    </location>
</feature>
<keyword evidence="13" id="KW-1185">Reference proteome</keyword>
<feature type="zinc finger region" description="TRAF-type" evidence="7">
    <location>
        <begin position="114"/>
        <end position="168"/>
    </location>
</feature>
<feature type="domain" description="TRAF-type" evidence="11">
    <location>
        <begin position="469"/>
        <end position="523"/>
    </location>
</feature>
<evidence type="ECO:0000256" key="3">
    <source>
        <dbReference type="ARBA" id="ARBA00022723"/>
    </source>
</evidence>
<keyword evidence="3 7" id="KW-0479">Metal-binding</keyword>
<dbReference type="SMART" id="SM00184">
    <property type="entry name" value="RING"/>
    <property type="match status" value="2"/>
</dbReference>
<comment type="caution">
    <text evidence="12">The sequence shown here is derived from an EMBL/GenBank/DDBJ whole genome shotgun (WGS) entry which is preliminary data.</text>
</comment>
<comment type="subcellular location">
    <subcellularLocation>
        <location evidence="1">Cytoplasm</location>
    </subcellularLocation>
</comment>
<evidence type="ECO:0000256" key="1">
    <source>
        <dbReference type="ARBA" id="ARBA00004496"/>
    </source>
</evidence>
<evidence type="ECO:0000313" key="13">
    <source>
        <dbReference type="Proteomes" id="UP001159427"/>
    </source>
</evidence>
<dbReference type="Gene3D" id="3.30.40.10">
    <property type="entry name" value="Zinc/RING finger domain, C3HC4 (zinc finger)"/>
    <property type="match status" value="6"/>
</dbReference>
<dbReference type="PANTHER" id="PTHR10131">
    <property type="entry name" value="TNF RECEPTOR ASSOCIATED FACTOR"/>
    <property type="match status" value="1"/>
</dbReference>
<dbReference type="InterPro" id="IPR049342">
    <property type="entry name" value="TRAF1-6_MATH_dom"/>
</dbReference>
<feature type="zinc finger region" description="TRAF-type" evidence="7">
    <location>
        <begin position="469"/>
        <end position="523"/>
    </location>
</feature>
<evidence type="ECO:0000256" key="7">
    <source>
        <dbReference type="PROSITE-ProRule" id="PRU00207"/>
    </source>
</evidence>
<keyword evidence="8" id="KW-0175">Coiled coil</keyword>